<evidence type="ECO:0000256" key="1">
    <source>
        <dbReference type="ARBA" id="ARBA00022679"/>
    </source>
</evidence>
<dbReference type="PANTHER" id="PTHR12788:SF10">
    <property type="entry name" value="PROTEIN-TYROSINE SULFOTRANSFERASE"/>
    <property type="match status" value="1"/>
</dbReference>
<dbReference type="KEGG" id="sgrg:L0C25_05650"/>
<organism evidence="2 3">
    <name type="scientific">Solicola gregarius</name>
    <dbReference type="NCBI Taxonomy" id="2908642"/>
    <lineage>
        <taxon>Bacteria</taxon>
        <taxon>Bacillati</taxon>
        <taxon>Actinomycetota</taxon>
        <taxon>Actinomycetes</taxon>
        <taxon>Propionibacteriales</taxon>
        <taxon>Nocardioidaceae</taxon>
        <taxon>Solicola</taxon>
    </lineage>
</organism>
<reference evidence="2" key="1">
    <citation type="submission" date="2022-01" db="EMBL/GenBank/DDBJ databases">
        <title>Nocardioidaceae gen. sp. A5X3R13.</title>
        <authorList>
            <person name="Lopez Marin M.A."/>
            <person name="Uhlik O."/>
        </authorList>
    </citation>
    <scope>NUCLEOTIDE SEQUENCE</scope>
    <source>
        <strain evidence="2">A5X3R13</strain>
    </source>
</reference>
<protein>
    <submittedName>
        <fullName evidence="2">Sulfotransferase</fullName>
    </submittedName>
</protein>
<evidence type="ECO:0000313" key="3">
    <source>
        <dbReference type="Proteomes" id="UP001164390"/>
    </source>
</evidence>
<evidence type="ECO:0000313" key="2">
    <source>
        <dbReference type="EMBL" id="UYM06558.1"/>
    </source>
</evidence>
<proteinExistence type="predicted"/>
<dbReference type="SUPFAM" id="SSF52540">
    <property type="entry name" value="P-loop containing nucleoside triphosphate hydrolases"/>
    <property type="match status" value="1"/>
</dbReference>
<name>A0AA46TK21_9ACTN</name>
<sequence length="269" mass="29814">MALDVSHRLVFVGGLHRSGTTPLARAIGAHHSVSAFADTGVKEDEGQHLQNVYPPAREYGGAGRFALDPRAHLTEASPLVSTESADRLLEQWSSNWDDAAPVWLEKSPPNLIMTRFLQALFPEARFVVIMRHPLIVALSTSKWVGSRPLSDLMEHWLRAYELFREDARSVEHIQLVRYEELVADPSVVLGDVASFIGLDGSIPADSFDSARSDAYAERWRAMSESRLPWRSSTAQRLVATYADRVAAFGYDMGDLATTFDAARSATDDE</sequence>
<dbReference type="RefSeq" id="WP_271635465.1">
    <property type="nucleotide sequence ID" value="NZ_CP094970.1"/>
</dbReference>
<dbReference type="InterPro" id="IPR026634">
    <property type="entry name" value="TPST-like"/>
</dbReference>
<keyword evidence="1" id="KW-0808">Transferase</keyword>
<dbReference type="GO" id="GO:0008476">
    <property type="term" value="F:protein-tyrosine sulfotransferase activity"/>
    <property type="evidence" value="ECO:0007669"/>
    <property type="project" value="InterPro"/>
</dbReference>
<dbReference type="Pfam" id="PF13469">
    <property type="entry name" value="Sulfotransfer_3"/>
    <property type="match status" value="1"/>
</dbReference>
<dbReference type="PANTHER" id="PTHR12788">
    <property type="entry name" value="PROTEIN-TYROSINE SULFOTRANSFERASE 2"/>
    <property type="match status" value="1"/>
</dbReference>
<dbReference type="EMBL" id="CP094970">
    <property type="protein sequence ID" value="UYM06558.1"/>
    <property type="molecule type" value="Genomic_DNA"/>
</dbReference>
<keyword evidence="3" id="KW-1185">Reference proteome</keyword>
<accession>A0AA46TK21</accession>
<gene>
    <name evidence="2" type="ORF">L0C25_05650</name>
</gene>
<dbReference type="AlphaFoldDB" id="A0AA46TK21"/>
<dbReference type="Proteomes" id="UP001164390">
    <property type="component" value="Chromosome"/>
</dbReference>
<dbReference type="InterPro" id="IPR027417">
    <property type="entry name" value="P-loop_NTPase"/>
</dbReference>
<dbReference type="Gene3D" id="3.40.50.300">
    <property type="entry name" value="P-loop containing nucleotide triphosphate hydrolases"/>
    <property type="match status" value="1"/>
</dbReference>